<gene>
    <name evidence="1" type="ORF">LOK49_LG02G02319</name>
</gene>
<keyword evidence="2" id="KW-1185">Reference proteome</keyword>
<dbReference type="EMBL" id="CM045760">
    <property type="protein sequence ID" value="KAI8025437.1"/>
    <property type="molecule type" value="Genomic_DNA"/>
</dbReference>
<evidence type="ECO:0000313" key="2">
    <source>
        <dbReference type="Proteomes" id="UP001060215"/>
    </source>
</evidence>
<reference evidence="1 2" key="1">
    <citation type="journal article" date="2022" name="Plant J.">
        <title>Chromosome-level genome of Camellia lanceoleosa provides a valuable resource for understanding genome evolution and self-incompatibility.</title>
        <authorList>
            <person name="Gong W."/>
            <person name="Xiao S."/>
            <person name="Wang L."/>
            <person name="Liao Z."/>
            <person name="Chang Y."/>
            <person name="Mo W."/>
            <person name="Hu G."/>
            <person name="Li W."/>
            <person name="Zhao G."/>
            <person name="Zhu H."/>
            <person name="Hu X."/>
            <person name="Ji K."/>
            <person name="Xiang X."/>
            <person name="Song Q."/>
            <person name="Yuan D."/>
            <person name="Jin S."/>
            <person name="Zhang L."/>
        </authorList>
    </citation>
    <scope>NUCLEOTIDE SEQUENCE [LARGE SCALE GENOMIC DNA]</scope>
    <source>
        <strain evidence="1">SQ_2022a</strain>
    </source>
</reference>
<evidence type="ECO:0000313" key="1">
    <source>
        <dbReference type="EMBL" id="KAI8025437.1"/>
    </source>
</evidence>
<proteinExistence type="predicted"/>
<sequence>MFPLSTECGPRRRILFLGGRFFEFEDVSVDTSGCRGVSIVERGAGLRRAVVVYGHDVRWMVARMRFALQDPGNFQFLGRLIGGSRIVAVWVRSEEGGGSSFQIVVTAGKRRDQIYIPMSDFGDGWEGVALVLEGFGLHTGGPM</sequence>
<organism evidence="1 2">
    <name type="scientific">Camellia lanceoleosa</name>
    <dbReference type="NCBI Taxonomy" id="1840588"/>
    <lineage>
        <taxon>Eukaryota</taxon>
        <taxon>Viridiplantae</taxon>
        <taxon>Streptophyta</taxon>
        <taxon>Embryophyta</taxon>
        <taxon>Tracheophyta</taxon>
        <taxon>Spermatophyta</taxon>
        <taxon>Magnoliopsida</taxon>
        <taxon>eudicotyledons</taxon>
        <taxon>Gunneridae</taxon>
        <taxon>Pentapetalae</taxon>
        <taxon>asterids</taxon>
        <taxon>Ericales</taxon>
        <taxon>Theaceae</taxon>
        <taxon>Camellia</taxon>
    </lineage>
</organism>
<name>A0ACC0IKM2_9ERIC</name>
<dbReference type="Proteomes" id="UP001060215">
    <property type="component" value="Chromosome 3"/>
</dbReference>
<comment type="caution">
    <text evidence="1">The sequence shown here is derived from an EMBL/GenBank/DDBJ whole genome shotgun (WGS) entry which is preliminary data.</text>
</comment>
<protein>
    <submittedName>
        <fullName evidence="1">Uncharacterized protein</fullName>
    </submittedName>
</protein>
<accession>A0ACC0IKM2</accession>